<gene>
    <name evidence="2" type="ORF">DFR52_102671</name>
</gene>
<dbReference type="EMBL" id="QGTR01000002">
    <property type="protein sequence ID" value="PWW02006.1"/>
    <property type="molecule type" value="Genomic_DNA"/>
</dbReference>
<dbReference type="Gene3D" id="3.40.50.360">
    <property type="match status" value="1"/>
</dbReference>
<organism evidence="2 3">
    <name type="scientific">Hoeflea marina</name>
    <dbReference type="NCBI Taxonomy" id="274592"/>
    <lineage>
        <taxon>Bacteria</taxon>
        <taxon>Pseudomonadati</taxon>
        <taxon>Pseudomonadota</taxon>
        <taxon>Alphaproteobacteria</taxon>
        <taxon>Hyphomicrobiales</taxon>
        <taxon>Rhizobiaceae</taxon>
        <taxon>Hoeflea</taxon>
    </lineage>
</organism>
<reference evidence="2 3" key="1">
    <citation type="submission" date="2018-05" db="EMBL/GenBank/DDBJ databases">
        <title>Genomic Encyclopedia of Type Strains, Phase IV (KMG-IV): sequencing the most valuable type-strain genomes for metagenomic binning, comparative biology and taxonomic classification.</title>
        <authorList>
            <person name="Goeker M."/>
        </authorList>
    </citation>
    <scope>NUCLEOTIDE SEQUENCE [LARGE SCALE GENOMIC DNA]</scope>
    <source>
        <strain evidence="2 3">DSM 16791</strain>
    </source>
</reference>
<evidence type="ECO:0000313" key="3">
    <source>
        <dbReference type="Proteomes" id="UP000246352"/>
    </source>
</evidence>
<dbReference type="InterPro" id="IPR050712">
    <property type="entry name" value="NAD(P)H-dep_reductase"/>
</dbReference>
<proteinExistence type="predicted"/>
<dbReference type="PANTHER" id="PTHR30543">
    <property type="entry name" value="CHROMATE REDUCTASE"/>
    <property type="match status" value="1"/>
</dbReference>
<evidence type="ECO:0000313" key="2">
    <source>
        <dbReference type="EMBL" id="PWW02006.1"/>
    </source>
</evidence>
<keyword evidence="3" id="KW-1185">Reference proteome</keyword>
<dbReference type="GO" id="GO:0005829">
    <property type="term" value="C:cytosol"/>
    <property type="evidence" value="ECO:0007669"/>
    <property type="project" value="TreeGrafter"/>
</dbReference>
<comment type="caution">
    <text evidence="2">The sequence shown here is derived from an EMBL/GenBank/DDBJ whole genome shotgun (WGS) entry which is preliminary data.</text>
</comment>
<evidence type="ECO:0000259" key="1">
    <source>
        <dbReference type="Pfam" id="PF03358"/>
    </source>
</evidence>
<dbReference type="SUPFAM" id="SSF52218">
    <property type="entry name" value="Flavoproteins"/>
    <property type="match status" value="1"/>
</dbReference>
<dbReference type="PANTHER" id="PTHR30543:SF21">
    <property type="entry name" value="NAD(P)H-DEPENDENT FMN REDUCTASE LOT6"/>
    <property type="match status" value="1"/>
</dbReference>
<feature type="domain" description="NADPH-dependent FMN reductase-like" evidence="1">
    <location>
        <begin position="5"/>
        <end position="147"/>
    </location>
</feature>
<dbReference type="AlphaFoldDB" id="A0A317PMM3"/>
<name>A0A317PMM3_9HYPH</name>
<accession>A0A317PMM3</accession>
<dbReference type="InterPro" id="IPR005025">
    <property type="entry name" value="FMN_Rdtase-like_dom"/>
</dbReference>
<dbReference type="Pfam" id="PF03358">
    <property type="entry name" value="FMN_red"/>
    <property type="match status" value="1"/>
</dbReference>
<dbReference type="GO" id="GO:0016491">
    <property type="term" value="F:oxidoreductase activity"/>
    <property type="evidence" value="ECO:0007669"/>
    <property type="project" value="InterPro"/>
</dbReference>
<dbReference type="OrthoDB" id="9812295at2"/>
<protein>
    <submittedName>
        <fullName evidence="2">NAD(P)H-dependent FMN reductase</fullName>
    </submittedName>
</protein>
<dbReference type="Proteomes" id="UP000246352">
    <property type="component" value="Unassembled WGS sequence"/>
</dbReference>
<dbReference type="InterPro" id="IPR029039">
    <property type="entry name" value="Flavoprotein-like_sf"/>
</dbReference>
<sequence>MSKLKIGIIIGTTRKARFGDRPAAWIEALAGTRNDMDVEIFDLAEYPMPFFEEMRSPAYGAPTDPNALRWNAKMADLDGYIFITAEYNHSMAGALKNALDYGYYEYNRKPAAFVAYGGVGGARAVEQLRLVAVELQLAPLRTAVHIGMEPMMAVMKGEKAIADFEFLNDSGTKLLDDLAWWTSALKTARDAGSTKAAAA</sequence>
<dbReference type="RefSeq" id="WP_110031741.1">
    <property type="nucleotide sequence ID" value="NZ_QGTR01000002.1"/>
</dbReference>
<dbReference type="GO" id="GO:0010181">
    <property type="term" value="F:FMN binding"/>
    <property type="evidence" value="ECO:0007669"/>
    <property type="project" value="TreeGrafter"/>
</dbReference>